<gene>
    <name evidence="1" type="ORF">RAJCM14343_4663</name>
</gene>
<evidence type="ECO:0000313" key="1">
    <source>
        <dbReference type="EMBL" id="GES39392.1"/>
    </source>
</evidence>
<keyword evidence="2" id="KW-1185">Reference proteome</keyword>
<accession>A0ABQ0YS27</accession>
<proteinExistence type="predicted"/>
<organism evidence="1 2">
    <name type="scientific">Rhodococcus aetherivorans</name>
    <dbReference type="NCBI Taxonomy" id="191292"/>
    <lineage>
        <taxon>Bacteria</taxon>
        <taxon>Bacillati</taxon>
        <taxon>Actinomycetota</taxon>
        <taxon>Actinomycetes</taxon>
        <taxon>Mycobacteriales</taxon>
        <taxon>Nocardiaceae</taxon>
        <taxon>Rhodococcus</taxon>
    </lineage>
</organism>
<protein>
    <submittedName>
        <fullName evidence="1">Uncharacterized protein</fullName>
    </submittedName>
</protein>
<reference evidence="1 2" key="1">
    <citation type="journal article" date="2018" name="Biodegradation">
        <title>1,4-Dioxane degradation characteristics of Rhodococcus aetherivorans JCM 14343.</title>
        <authorList>
            <person name="Inoue D."/>
            <person name="Tsunoda T."/>
            <person name="Yamamoto N."/>
            <person name="Ike M."/>
            <person name="Sei K."/>
        </authorList>
    </citation>
    <scope>NUCLEOTIDE SEQUENCE [LARGE SCALE GENOMIC DNA]</scope>
    <source>
        <strain evidence="1 2">JCM 14343</strain>
    </source>
</reference>
<evidence type="ECO:0000313" key="2">
    <source>
        <dbReference type="Proteomes" id="UP000325466"/>
    </source>
</evidence>
<dbReference type="EMBL" id="BLAH01000116">
    <property type="protein sequence ID" value="GES39392.1"/>
    <property type="molecule type" value="Genomic_DNA"/>
</dbReference>
<sequence length="147" mass="16176">MRPCGWCAHCDSSGSGSGQQKTPVSSICCTRVARRGRVARSGSGDDAPADYEQPILIHALDGRRAKVRQSTWFGHLSQNVRCLGCNGKMVRCHLHSSPCHHAHHPIRPNSSRRSSRFPGSRCSHVGSCCSEWPPRPWPGPPRSAGWW</sequence>
<dbReference type="Proteomes" id="UP000325466">
    <property type="component" value="Unassembled WGS sequence"/>
</dbReference>
<name>A0ABQ0YS27_9NOCA</name>
<comment type="caution">
    <text evidence="1">The sequence shown here is derived from an EMBL/GenBank/DDBJ whole genome shotgun (WGS) entry which is preliminary data.</text>
</comment>